<dbReference type="PANTHER" id="PTHR47691:SF3">
    <property type="entry name" value="HTH-TYPE TRANSCRIPTIONAL REGULATOR RV0890C-RELATED"/>
    <property type="match status" value="1"/>
</dbReference>
<dbReference type="InterPro" id="IPR036388">
    <property type="entry name" value="WH-like_DNA-bd_sf"/>
</dbReference>
<dbReference type="InterPro" id="IPR011990">
    <property type="entry name" value="TPR-like_helical_dom_sf"/>
</dbReference>
<dbReference type="SMART" id="SM01043">
    <property type="entry name" value="BTAD"/>
    <property type="match status" value="1"/>
</dbReference>
<evidence type="ECO:0000259" key="4">
    <source>
        <dbReference type="PROSITE" id="PS51755"/>
    </source>
</evidence>
<dbReference type="GO" id="GO:0006355">
    <property type="term" value="P:regulation of DNA-templated transcription"/>
    <property type="evidence" value="ECO:0007669"/>
    <property type="project" value="InterPro"/>
</dbReference>
<dbReference type="Gene3D" id="3.40.50.300">
    <property type="entry name" value="P-loop containing nucleotide triphosphate hydrolases"/>
    <property type="match status" value="1"/>
</dbReference>
<dbReference type="AlphaFoldDB" id="A0A5M3VXM9"/>
<organism evidence="5 6">
    <name type="scientific">Acrocarpospora corrugata</name>
    <dbReference type="NCBI Taxonomy" id="35763"/>
    <lineage>
        <taxon>Bacteria</taxon>
        <taxon>Bacillati</taxon>
        <taxon>Actinomycetota</taxon>
        <taxon>Actinomycetes</taxon>
        <taxon>Streptosporangiales</taxon>
        <taxon>Streptosporangiaceae</taxon>
        <taxon>Acrocarpospora</taxon>
    </lineage>
</organism>
<proteinExistence type="inferred from homology"/>
<dbReference type="RefSeq" id="WP_155336816.1">
    <property type="nucleotide sequence ID" value="NZ_BAAABN010000014.1"/>
</dbReference>
<reference evidence="5 6" key="1">
    <citation type="submission" date="2019-10" db="EMBL/GenBank/DDBJ databases">
        <title>Whole genome shotgun sequence of Acrocarpospora corrugata NBRC 13972.</title>
        <authorList>
            <person name="Ichikawa N."/>
            <person name="Kimura A."/>
            <person name="Kitahashi Y."/>
            <person name="Komaki H."/>
            <person name="Oguchi A."/>
        </authorList>
    </citation>
    <scope>NUCLEOTIDE SEQUENCE [LARGE SCALE GENOMIC DNA]</scope>
    <source>
        <strain evidence="5 6">NBRC 13972</strain>
    </source>
</reference>
<dbReference type="OrthoDB" id="9811542at2"/>
<dbReference type="InterPro" id="IPR058852">
    <property type="entry name" value="HTH_77"/>
</dbReference>
<dbReference type="Gene3D" id="1.10.10.10">
    <property type="entry name" value="Winged helix-like DNA-binding domain superfamily/Winged helix DNA-binding domain"/>
    <property type="match status" value="1"/>
</dbReference>
<dbReference type="CDD" id="cd15831">
    <property type="entry name" value="BTAD"/>
    <property type="match status" value="1"/>
</dbReference>
<sequence>MDYTILGRLSVRRDGVLVDVGGRRQQVILGLLLLADGDPVPFEQIVDAIWDRPPRTARTQIQICVGNLRKALGPVIETLPGGYRLDLGRDRLDAHVFDRLVARAKDTPDPRAATGLLRTALREWHGEPFANLDSAPLAAAAHRYAERRLLACERRFTLELELGQHHEILDELADLTARHPLRERLTVQLMTALYRAGRRPEALDTYVRAQRLLDETLGVDPGTELRDLHLAVLNEDPALSPRPPARLPGLTALAAGTLIGRTAELAAIGALLAAHRLVTLIGPPGVGKTRLALQAAAAAADPLTGVGAIWLGSVETPGSVAPALATGLGAPGDPHGHPLAAVTRWLGRRHAVLLLDNCEHLIAEVRRVIAALLTACPNVRVLATSRELLGLGDERVLMVRPLDVPATDTPEDVAASGAGRLFLARARQIDPEFAVPAADVARVCRAVDGLPLAVELAVGRLRAFSTAQIADRLDHQLDLLASPRTGTRHRSLRAAVDWSHVLLSETERLVFARLSVFRDGYTLEAAEAVCADDGLSATGVLDALGTLVERSLVQAEPGPRYRMLVALRQYAAERLAEPEAVRLRHARHFCRLAEQAEAERRGPRRGHWLGVLREEYANLRVAMAWTLAAGERELALRFASALCWFWRHSAIGEALPWLRKVLAVQDGPPEPLSRALIGAGFLSLRACVDEADGYFRAALDLAWKTGRQEVLALSCLASVSVYRGDRRAVAGYGDRAVALARRHGEPYPLARTLLACALTRGHIGDLDGVAGDLDEAQALFHALGDRFGGTEVEVARAELAWIYADAPATATALAKVAVAGFPPTAVASYWLSHAWLALHEGRHDQVLGCLRDGLTAVLDQYEGPYAAQRILGPALDLAAAHAMAEDRPARAAILLHAADVTLTTGGAFAERPQVRWANRVRAEVRAALGEASYGWAAARGAAMSTTEALRYAGLPVDLPGEEEGDADKLVLSAEVVR</sequence>
<dbReference type="Proteomes" id="UP000334990">
    <property type="component" value="Unassembled WGS sequence"/>
</dbReference>
<dbReference type="InterPro" id="IPR005158">
    <property type="entry name" value="BTAD"/>
</dbReference>
<dbReference type="EMBL" id="BLAD01000045">
    <property type="protein sequence ID" value="GES00472.1"/>
    <property type="molecule type" value="Genomic_DNA"/>
</dbReference>
<accession>A0A5M3VXM9</accession>
<dbReference type="PANTHER" id="PTHR47691">
    <property type="entry name" value="REGULATOR-RELATED"/>
    <property type="match status" value="1"/>
</dbReference>
<comment type="similarity">
    <text evidence="1">Belongs to the AfsR/DnrI/RedD regulatory family.</text>
</comment>
<keyword evidence="2 3" id="KW-0238">DNA-binding</keyword>
<dbReference type="Gene3D" id="1.25.40.10">
    <property type="entry name" value="Tetratricopeptide repeat domain"/>
    <property type="match status" value="2"/>
</dbReference>
<dbReference type="SUPFAM" id="SSF48452">
    <property type="entry name" value="TPR-like"/>
    <property type="match status" value="1"/>
</dbReference>
<evidence type="ECO:0000256" key="3">
    <source>
        <dbReference type="PROSITE-ProRule" id="PRU01091"/>
    </source>
</evidence>
<name>A0A5M3VXM9_9ACTN</name>
<dbReference type="SUPFAM" id="SSF46894">
    <property type="entry name" value="C-terminal effector domain of the bipartite response regulators"/>
    <property type="match status" value="1"/>
</dbReference>
<dbReference type="InterPro" id="IPR016032">
    <property type="entry name" value="Sig_transdc_resp-reg_C-effctor"/>
</dbReference>
<evidence type="ECO:0000256" key="1">
    <source>
        <dbReference type="ARBA" id="ARBA00005820"/>
    </source>
</evidence>
<dbReference type="Pfam" id="PF13481">
    <property type="entry name" value="AAA_25"/>
    <property type="match status" value="1"/>
</dbReference>
<comment type="caution">
    <text evidence="5">The sequence shown here is derived from an EMBL/GenBank/DDBJ whole genome shotgun (WGS) entry which is preliminary data.</text>
</comment>
<evidence type="ECO:0000256" key="2">
    <source>
        <dbReference type="ARBA" id="ARBA00023125"/>
    </source>
</evidence>
<protein>
    <submittedName>
        <fullName evidence="5">SARP family transcriptional regulator</fullName>
    </submittedName>
</protein>
<dbReference type="Pfam" id="PF03704">
    <property type="entry name" value="BTAD"/>
    <property type="match status" value="1"/>
</dbReference>
<feature type="domain" description="OmpR/PhoB-type" evidence="4">
    <location>
        <begin position="1"/>
        <end position="87"/>
    </location>
</feature>
<evidence type="ECO:0000313" key="6">
    <source>
        <dbReference type="Proteomes" id="UP000334990"/>
    </source>
</evidence>
<dbReference type="SUPFAM" id="SSF52540">
    <property type="entry name" value="P-loop containing nucleoside triphosphate hydrolases"/>
    <property type="match status" value="1"/>
</dbReference>
<gene>
    <name evidence="5" type="ORF">Acor_25360</name>
</gene>
<keyword evidence="6" id="KW-1185">Reference proteome</keyword>
<dbReference type="PROSITE" id="PS51755">
    <property type="entry name" value="OMPR_PHOB"/>
    <property type="match status" value="1"/>
</dbReference>
<evidence type="ECO:0000313" key="5">
    <source>
        <dbReference type="EMBL" id="GES00472.1"/>
    </source>
</evidence>
<dbReference type="Pfam" id="PF00486">
    <property type="entry name" value="Trans_reg_C"/>
    <property type="match status" value="1"/>
</dbReference>
<dbReference type="GO" id="GO:0000160">
    <property type="term" value="P:phosphorelay signal transduction system"/>
    <property type="evidence" value="ECO:0007669"/>
    <property type="project" value="InterPro"/>
</dbReference>
<dbReference type="Pfam" id="PF25872">
    <property type="entry name" value="HTH_77"/>
    <property type="match status" value="1"/>
</dbReference>
<dbReference type="InterPro" id="IPR027417">
    <property type="entry name" value="P-loop_NTPase"/>
</dbReference>
<feature type="DNA-binding region" description="OmpR/PhoB-type" evidence="3">
    <location>
        <begin position="1"/>
        <end position="87"/>
    </location>
</feature>
<dbReference type="GO" id="GO:0003677">
    <property type="term" value="F:DNA binding"/>
    <property type="evidence" value="ECO:0007669"/>
    <property type="project" value="UniProtKB-UniRule"/>
</dbReference>
<dbReference type="SMART" id="SM00862">
    <property type="entry name" value="Trans_reg_C"/>
    <property type="match status" value="1"/>
</dbReference>
<dbReference type="InterPro" id="IPR001867">
    <property type="entry name" value="OmpR/PhoB-type_DNA-bd"/>
</dbReference>